<dbReference type="SUPFAM" id="SSF55729">
    <property type="entry name" value="Acyl-CoA N-acyltransferases (Nat)"/>
    <property type="match status" value="1"/>
</dbReference>
<gene>
    <name evidence="2" type="ORF">RMSM_06538</name>
</gene>
<feature type="domain" description="BioF2-like acetyltransferase" evidence="1">
    <location>
        <begin position="158"/>
        <end position="297"/>
    </location>
</feature>
<dbReference type="AlphaFoldDB" id="M5RMA8"/>
<evidence type="ECO:0000313" key="2">
    <source>
        <dbReference type="EMBL" id="EMI16527.1"/>
    </source>
</evidence>
<dbReference type="RefSeq" id="WP_008706420.1">
    <property type="nucleotide sequence ID" value="NZ_ANOG01000946.1"/>
</dbReference>
<name>M5RMA8_9BACT</name>
<dbReference type="InterPro" id="IPR016181">
    <property type="entry name" value="Acyl_CoA_acyltransferase"/>
</dbReference>
<reference evidence="2 3" key="1">
    <citation type="journal article" date="2013" name="Mar. Genomics">
        <title>Expression of sulfatases in Rhodopirellula baltica and the diversity of sulfatases in the genus Rhodopirellula.</title>
        <authorList>
            <person name="Wegner C.E."/>
            <person name="Richter-Heitmann T."/>
            <person name="Klindworth A."/>
            <person name="Klockow C."/>
            <person name="Richter M."/>
            <person name="Achstetter T."/>
            <person name="Glockner F.O."/>
            <person name="Harder J."/>
        </authorList>
    </citation>
    <scope>NUCLEOTIDE SEQUENCE [LARGE SCALE GENOMIC DNA]</scope>
    <source>
        <strain evidence="2 3">SM1</strain>
    </source>
</reference>
<comment type="caution">
    <text evidence="2">The sequence shown here is derived from an EMBL/GenBank/DDBJ whole genome shotgun (WGS) entry which is preliminary data.</text>
</comment>
<protein>
    <submittedName>
        <fullName evidence="2">PEP-CTERM system-associated, FemAB-related protein</fullName>
    </submittedName>
</protein>
<keyword evidence="3" id="KW-1185">Reference proteome</keyword>
<dbReference type="PATRIC" id="fig|1265738.3.peg.6523"/>
<dbReference type="Proteomes" id="UP000011991">
    <property type="component" value="Unassembled WGS sequence"/>
</dbReference>
<evidence type="ECO:0000313" key="3">
    <source>
        <dbReference type="Proteomes" id="UP000011991"/>
    </source>
</evidence>
<dbReference type="Pfam" id="PF13480">
    <property type="entry name" value="Acetyltransf_6"/>
    <property type="match status" value="1"/>
</dbReference>
<dbReference type="OrthoDB" id="9773932at2"/>
<dbReference type="EMBL" id="ANOG01000946">
    <property type="protein sequence ID" value="EMI16527.1"/>
    <property type="molecule type" value="Genomic_DNA"/>
</dbReference>
<accession>M5RMA8</accession>
<dbReference type="NCBIfam" id="TIGR03019">
    <property type="entry name" value="pepcterm_femAB"/>
    <property type="match status" value="1"/>
</dbReference>
<dbReference type="InterPro" id="IPR038740">
    <property type="entry name" value="BioF2-like_GNAT_dom"/>
</dbReference>
<proteinExistence type="predicted"/>
<dbReference type="InterPro" id="IPR017469">
    <property type="entry name" value="PEP-CTERM_FemAB-rel"/>
</dbReference>
<organism evidence="2 3">
    <name type="scientific">Rhodopirellula maiorica SM1</name>
    <dbReference type="NCBI Taxonomy" id="1265738"/>
    <lineage>
        <taxon>Bacteria</taxon>
        <taxon>Pseudomonadati</taxon>
        <taxon>Planctomycetota</taxon>
        <taxon>Planctomycetia</taxon>
        <taxon>Pirellulales</taxon>
        <taxon>Pirellulaceae</taxon>
        <taxon>Novipirellula</taxon>
    </lineage>
</organism>
<sequence>MPITSELRVQCSLIDELHPDDDSRANEWALKNGVAGTHASPNIVRAVCRGLSHRGYWIQATRGDEIVGVLPLVHVNTMLFGRYLVSLPYLNWGGVVATDVATQKTLIDRAVQLADELDVRFLELRHEKMVEHEKLSDVRSEKVQMRMPVVTEEQAWKACRSTVRTQVRKGDKQDFDIRFGGHELMPTFYKVFSENMRDLGTPVYSLGLFGEFLDQMDDQAELCVVQKAGVPIACAMTLHFDHGLSEVPSASALRAHRNTAVNTWMYWQLIRRSVQRGANTFDFGRSTPEGPTFDFKRKWGATPSEVAWQYYRRKGDVNAVRPDNAKYGLAIAAWQKLPLPIANLIGPSIVRGIP</sequence>
<dbReference type="Gene3D" id="3.40.630.30">
    <property type="match status" value="1"/>
</dbReference>
<evidence type="ECO:0000259" key="1">
    <source>
        <dbReference type="Pfam" id="PF13480"/>
    </source>
</evidence>